<keyword evidence="2" id="KW-1185">Reference proteome</keyword>
<evidence type="ECO:0008006" key="3">
    <source>
        <dbReference type="Google" id="ProtNLM"/>
    </source>
</evidence>
<sequence>MMKMKTTHILMAAAVLLTACSKKLDYSYDNRVNQQPLTASTMRLVNLAGATELQINGQKLTSFTAPDFEGGYGPDQTRGTRWFPENGRLGTTYTIPAALLKNGRADSIMFSSLSQKVGAPPARPFSAVEDVNKPADYYFVRFRPNQAGFIDSLFRIPRDISPAVDAGSCKVRLLNLSSTPDGHSVPGLYRNGPMSVTLADGTAIPGLSNVAPGAYSAYVELPYGTYQFKVLNSEGKEVPASGSYNTTNPVTGTLMDLQGTPGIGGNKDTWLTFAPIKTYQPGGIYTIVVAGSMETKIPTGNPNGETTNTESNIFRIIADVPEPVNISYARIQGVNAAAGKTISWQVDGQPMGAALPYTKQTTYSRYTTGTHIVKALGDGGQVLAESSLPLQPGDNLTLWYYHRKDGTPAISVSANNMSGKYFGGTATEDGSYGIFKDAWPFWIRFMNFCPDMEEVTFTADNGLPFPGLNTLPNTNSAAQHIALGAPMTDNPYVMMYVNFPSRIFSYASHPGVLPGDWIRSITPLTSRNFIARPELYKTPELPQSEPGVYTVALVGSTAANATEKARMIIVKHNN</sequence>
<accession>A0A1I0SBD2</accession>
<evidence type="ECO:0000313" key="2">
    <source>
        <dbReference type="Proteomes" id="UP000199310"/>
    </source>
</evidence>
<dbReference type="EMBL" id="FOJG01000002">
    <property type="protein sequence ID" value="SEW53919.1"/>
    <property type="molecule type" value="Genomic_DNA"/>
</dbReference>
<protein>
    <recommendedName>
        <fullName evidence="3">DUF4397 domain-containing protein</fullName>
    </recommendedName>
</protein>
<proteinExistence type="predicted"/>
<dbReference type="Proteomes" id="UP000199310">
    <property type="component" value="Unassembled WGS sequence"/>
</dbReference>
<reference evidence="2" key="1">
    <citation type="submission" date="2016-10" db="EMBL/GenBank/DDBJ databases">
        <authorList>
            <person name="Varghese N."/>
            <person name="Submissions S."/>
        </authorList>
    </citation>
    <scope>NUCLEOTIDE SEQUENCE [LARGE SCALE GENOMIC DNA]</scope>
    <source>
        <strain evidence="2">DSM 3695</strain>
    </source>
</reference>
<evidence type="ECO:0000313" key="1">
    <source>
        <dbReference type="EMBL" id="SEW53919.1"/>
    </source>
</evidence>
<name>A0A1I0SBD2_9BACT</name>
<dbReference type="AlphaFoldDB" id="A0A1I0SBD2"/>
<dbReference type="PROSITE" id="PS51257">
    <property type="entry name" value="PROKAR_LIPOPROTEIN"/>
    <property type="match status" value="1"/>
</dbReference>
<dbReference type="STRING" id="29529.SAMN04488122_5758"/>
<organism evidence="1 2">
    <name type="scientific">Chitinophaga arvensicola</name>
    <dbReference type="NCBI Taxonomy" id="29529"/>
    <lineage>
        <taxon>Bacteria</taxon>
        <taxon>Pseudomonadati</taxon>
        <taxon>Bacteroidota</taxon>
        <taxon>Chitinophagia</taxon>
        <taxon>Chitinophagales</taxon>
        <taxon>Chitinophagaceae</taxon>
        <taxon>Chitinophaga</taxon>
    </lineage>
</organism>
<gene>
    <name evidence="1" type="ORF">SAMN04488122_5758</name>
</gene>